<keyword evidence="1" id="KW-0732">Signal</keyword>
<sequence length="409" mass="42208">MPIAKHRSLPLAVALTLVAGAFASTAGAGETLRLLARAPHDLVAAQLRAPKAAQLDTANLDRTPVALSWPIDSTQALDASPRAHVAESREYWIDASEGDLQRGVPLALSAPGAVVRLSPHGGDAGAAIAAADVELRVDGRRLDNATAIRSAADVDALRAAGMDVPQGSTVLRLADGVAAGTVDLAVPTARGRYLVHVFEPNSPLVLALAAERDGIAGGDTLRFRAMLQGAVALDRLGGLVSAPDGATQPLDFVRQRDGSYVASVTPDVAHAGGHGLWEVHAFGVASGRPAVPRDAKTAFAVSLPVARLDGSVSRDGGAGVVLGIGVEARVASRYGVSAVLYGTGEDGALHPAAIAQAAAWLEAGHGSLELHYDTAASALRAPWELRDLRLVNQADMSLQERRERALALR</sequence>
<comment type="caution">
    <text evidence="4">The sequence shown here is derived from an EMBL/GenBank/DDBJ whole genome shotgun (WGS) entry which is preliminary data.</text>
</comment>
<keyword evidence="5" id="KW-1185">Reference proteome</keyword>
<dbReference type="EMBL" id="JACGXL010000001">
    <property type="protein sequence ID" value="MBA8886528.1"/>
    <property type="molecule type" value="Genomic_DNA"/>
</dbReference>
<evidence type="ECO:0000259" key="2">
    <source>
        <dbReference type="Pfam" id="PF16024"/>
    </source>
</evidence>
<name>A0A839EZA3_9GAMM</name>
<dbReference type="Pfam" id="PF16024">
    <property type="entry name" value="DUF4785_1st"/>
    <property type="match status" value="1"/>
</dbReference>
<proteinExistence type="predicted"/>
<accession>A0A839EZA3</accession>
<evidence type="ECO:0000313" key="4">
    <source>
        <dbReference type="EMBL" id="MBA8886528.1"/>
    </source>
</evidence>
<dbReference type="Gene3D" id="2.60.120.1370">
    <property type="match status" value="1"/>
</dbReference>
<protein>
    <recommendedName>
        <fullName evidence="6">DUF4785 domain-containing protein</fullName>
    </recommendedName>
</protein>
<gene>
    <name evidence="4" type="ORF">FHW12_000719</name>
</gene>
<feature type="chain" id="PRO_5032809344" description="DUF4785 domain-containing protein" evidence="1">
    <location>
        <begin position="29"/>
        <end position="409"/>
    </location>
</feature>
<dbReference type="Pfam" id="PF20943">
    <property type="entry name" value="DUF4785_3rd"/>
    <property type="match status" value="1"/>
</dbReference>
<dbReference type="AlphaFoldDB" id="A0A839EZA3"/>
<feature type="signal peptide" evidence="1">
    <location>
        <begin position="1"/>
        <end position="28"/>
    </location>
</feature>
<organism evidence="4 5">
    <name type="scientific">Dokdonella fugitiva</name>
    <dbReference type="NCBI Taxonomy" id="328517"/>
    <lineage>
        <taxon>Bacteria</taxon>
        <taxon>Pseudomonadati</taxon>
        <taxon>Pseudomonadota</taxon>
        <taxon>Gammaproteobacteria</taxon>
        <taxon>Lysobacterales</taxon>
        <taxon>Rhodanobacteraceae</taxon>
        <taxon>Dokdonella</taxon>
    </lineage>
</organism>
<dbReference type="InterPro" id="IPR031979">
    <property type="entry name" value="DUF4785_N"/>
</dbReference>
<dbReference type="Gene3D" id="2.60.40.3870">
    <property type="entry name" value="Uncharacterised protein PF16024, DUF4785"/>
    <property type="match status" value="1"/>
</dbReference>
<dbReference type="Proteomes" id="UP000550401">
    <property type="component" value="Unassembled WGS sequence"/>
</dbReference>
<evidence type="ECO:0008006" key="6">
    <source>
        <dbReference type="Google" id="ProtNLM"/>
    </source>
</evidence>
<feature type="domain" description="DUF4785" evidence="3">
    <location>
        <begin position="306"/>
        <end position="409"/>
    </location>
</feature>
<dbReference type="InterPro" id="IPR048295">
    <property type="entry name" value="DUF4785_C"/>
</dbReference>
<reference evidence="4 5" key="1">
    <citation type="submission" date="2020-07" db="EMBL/GenBank/DDBJ databases">
        <title>Genomic Encyclopedia of Type Strains, Phase IV (KMG-V): Genome sequencing to study the core and pangenomes of soil and plant-associated prokaryotes.</title>
        <authorList>
            <person name="Whitman W."/>
        </authorList>
    </citation>
    <scope>NUCLEOTIDE SEQUENCE [LARGE SCALE GENOMIC DNA]</scope>
    <source>
        <strain evidence="4 5">RH2WT43</strain>
    </source>
</reference>
<evidence type="ECO:0000256" key="1">
    <source>
        <dbReference type="SAM" id="SignalP"/>
    </source>
</evidence>
<dbReference type="RefSeq" id="WP_182529602.1">
    <property type="nucleotide sequence ID" value="NZ_JACGXL010000001.1"/>
</dbReference>
<evidence type="ECO:0000313" key="5">
    <source>
        <dbReference type="Proteomes" id="UP000550401"/>
    </source>
</evidence>
<feature type="domain" description="DUF4785" evidence="2">
    <location>
        <begin position="57"/>
        <end position="199"/>
    </location>
</feature>
<evidence type="ECO:0000259" key="3">
    <source>
        <dbReference type="Pfam" id="PF20943"/>
    </source>
</evidence>